<dbReference type="EMBL" id="JBHSMP010000009">
    <property type="protein sequence ID" value="MFC5428356.1"/>
    <property type="molecule type" value="Genomic_DNA"/>
</dbReference>
<protein>
    <submittedName>
        <fullName evidence="1">Uncharacterized protein</fullName>
    </submittedName>
</protein>
<sequence length="69" mass="7804">MPRKRALALIVRARNDLLSHAAERIPADALPLNETAAQLERLLLDVRAGRINEFELHHPAHIHVWISAD</sequence>
<dbReference type="InterPro" id="IPR048850">
    <property type="entry name" value="BTH_I2711-like"/>
</dbReference>
<dbReference type="Gene3D" id="1.10.150.610">
    <property type="match status" value="1"/>
</dbReference>
<comment type="caution">
    <text evidence="1">The sequence shown here is derived from an EMBL/GenBank/DDBJ whole genome shotgun (WGS) entry which is preliminary data.</text>
</comment>
<proteinExistence type="predicted"/>
<keyword evidence="2" id="KW-1185">Reference proteome</keyword>
<reference evidence="2" key="1">
    <citation type="journal article" date="2019" name="Int. J. Syst. Evol. Microbiol.">
        <title>The Global Catalogue of Microorganisms (GCM) 10K type strain sequencing project: providing services to taxonomists for standard genome sequencing and annotation.</title>
        <authorList>
            <consortium name="The Broad Institute Genomics Platform"/>
            <consortium name="The Broad Institute Genome Sequencing Center for Infectious Disease"/>
            <person name="Wu L."/>
            <person name="Ma J."/>
        </authorList>
    </citation>
    <scope>NUCLEOTIDE SEQUENCE [LARGE SCALE GENOMIC DNA]</scope>
    <source>
        <strain evidence="2">CCUG 56042</strain>
    </source>
</reference>
<evidence type="ECO:0000313" key="2">
    <source>
        <dbReference type="Proteomes" id="UP001596103"/>
    </source>
</evidence>
<name>A0ABW0J5L9_9BURK</name>
<dbReference type="Proteomes" id="UP001596103">
    <property type="component" value="Unassembled WGS sequence"/>
</dbReference>
<dbReference type="Pfam" id="PF21627">
    <property type="entry name" value="BTH_I2711-like"/>
    <property type="match status" value="1"/>
</dbReference>
<gene>
    <name evidence="1" type="ORF">ACFPTO_05980</name>
</gene>
<accession>A0ABW0J5L9</accession>
<dbReference type="RefSeq" id="WP_377710136.1">
    <property type="nucleotide sequence ID" value="NZ_JBHSMP010000009.1"/>
</dbReference>
<evidence type="ECO:0000313" key="1">
    <source>
        <dbReference type="EMBL" id="MFC5428356.1"/>
    </source>
</evidence>
<organism evidence="1 2">
    <name type="scientific">Paraburkholderia denitrificans</name>
    <dbReference type="NCBI Taxonomy" id="694025"/>
    <lineage>
        <taxon>Bacteria</taxon>
        <taxon>Pseudomonadati</taxon>
        <taxon>Pseudomonadota</taxon>
        <taxon>Betaproteobacteria</taxon>
        <taxon>Burkholderiales</taxon>
        <taxon>Burkholderiaceae</taxon>
        <taxon>Paraburkholderia</taxon>
    </lineage>
</organism>